<accession>W6NFI4</accession>
<evidence type="ECO:0000313" key="2">
    <source>
        <dbReference type="EMBL" id="CDL94659.1"/>
    </source>
</evidence>
<keyword evidence="1" id="KW-0732">Signal</keyword>
<dbReference type="OrthoDB" id="5794013at2759"/>
<proteinExistence type="predicted"/>
<organism evidence="2">
    <name type="scientific">Haemonchus contortus</name>
    <name type="common">Barber pole worm</name>
    <dbReference type="NCBI Taxonomy" id="6289"/>
    <lineage>
        <taxon>Eukaryota</taxon>
        <taxon>Metazoa</taxon>
        <taxon>Ecdysozoa</taxon>
        <taxon>Nematoda</taxon>
        <taxon>Chromadorea</taxon>
        <taxon>Rhabditida</taxon>
        <taxon>Rhabditina</taxon>
        <taxon>Rhabditomorpha</taxon>
        <taxon>Strongyloidea</taxon>
        <taxon>Trichostrongylidae</taxon>
        <taxon>Haemonchus</taxon>
    </lineage>
</organism>
<dbReference type="EMBL" id="CAVP010058442">
    <property type="protein sequence ID" value="CDL94659.1"/>
    <property type="molecule type" value="Genomic_DNA"/>
</dbReference>
<evidence type="ECO:0000256" key="1">
    <source>
        <dbReference type="SAM" id="SignalP"/>
    </source>
</evidence>
<feature type="signal peptide" evidence="1">
    <location>
        <begin position="1"/>
        <end position="17"/>
    </location>
</feature>
<reference evidence="2" key="1">
    <citation type="submission" date="2013-03" db="EMBL/GenBank/DDBJ databases">
        <authorList>
            <person name="Aslett M."/>
        </authorList>
    </citation>
    <scope>NUCLEOTIDE SEQUENCE [LARGE SCALE GENOMIC DNA]</scope>
    <source>
        <strain evidence="2">ISE/inbred ISE</strain>
    </source>
</reference>
<dbReference type="AlphaFoldDB" id="W6NFI4"/>
<protein>
    <submittedName>
        <fullName evidence="2">Protein C15F1.2</fullName>
    </submittedName>
</protein>
<reference evidence="2" key="2">
    <citation type="submission" date="2013-05" db="EMBL/GenBank/DDBJ databases">
        <title>The genome and transcriptome of Haemonchus contortus: a key model parasite for drug and vaccine discovery.</title>
        <authorList>
            <person name="Laing R."/>
            <person name="Kikuchi T."/>
            <person name="Martinelli A."/>
            <person name="Tsai I.J."/>
            <person name="Beech R.N."/>
            <person name="Redman E."/>
            <person name="Holroyd N."/>
            <person name="Bartley D.J."/>
            <person name="Beasley H."/>
            <person name="Britton C."/>
            <person name="Curran D."/>
            <person name="Devaney E."/>
            <person name="Gilabert A."/>
            <person name="Jackson F."/>
            <person name="Hunt M."/>
            <person name="Johnston S."/>
            <person name="Kryukov I."/>
            <person name="Li K."/>
            <person name="Morrison A.A."/>
            <person name="Reid A.J."/>
            <person name="Sargison N."/>
            <person name="Saunders G."/>
            <person name="Wasmuth J.D."/>
            <person name="Wolstenholme A."/>
            <person name="Berriman M."/>
            <person name="Gilleard J.S."/>
            <person name="Cotton J.A."/>
        </authorList>
    </citation>
    <scope>NUCLEOTIDE SEQUENCE [LARGE SCALE GENOMIC DNA]</scope>
    <source>
        <strain evidence="2">ISE/inbred ISE</strain>
    </source>
</reference>
<name>W6NFI4_HAECO</name>
<feature type="non-terminal residue" evidence="2">
    <location>
        <position position="238"/>
    </location>
</feature>
<feature type="chain" id="PRO_5004879164" evidence="1">
    <location>
        <begin position="18"/>
        <end position="238"/>
    </location>
</feature>
<comment type="caution">
    <text evidence="2">The sequence shown here is derived from an EMBL/GenBank/DDBJ whole genome shotgun (WGS) entry which is preliminary data.</text>
</comment>
<gene>
    <name evidence="2" type="ORF">HCOI_01126300</name>
</gene>
<sequence length="238" mass="27096">MLKLYLLCSVSVVLVSNQHLQNSYQQPVSSQQQVSPERFCERYVECVAVSTLEERLCLGNTELRPFWLPNLNDQTDCHEKLRNDYITLERMEEKLDQELLSCLLQNTAPFSAEAANTCNRDAYRSAATFDFARSIFHVPTQCFTSVERRIARQCGQVKSCCSAVSRCSHITTSSPMATAIKETRTRLRQRAQQCSQGMPIDKLPLPQCTIPTGSSQRRQVPEETITINYDVTYQNGVR</sequence>